<evidence type="ECO:0000256" key="1">
    <source>
        <dbReference type="SAM" id="SignalP"/>
    </source>
</evidence>
<keyword evidence="1" id="KW-0732">Signal</keyword>
<dbReference type="OMA" id="FRDNTCH"/>
<dbReference type="EMBL" id="ABDG02000024">
    <property type="protein sequence ID" value="EHK45110.1"/>
    <property type="molecule type" value="Genomic_DNA"/>
</dbReference>
<dbReference type="GeneID" id="25782758"/>
<reference evidence="2 3" key="1">
    <citation type="journal article" date="2011" name="Genome Biol.">
        <title>Comparative genome sequence analysis underscores mycoparasitism as the ancestral life style of Trichoderma.</title>
        <authorList>
            <person name="Kubicek C.P."/>
            <person name="Herrera-Estrella A."/>
            <person name="Seidl-Seiboth V."/>
            <person name="Martinez D.A."/>
            <person name="Druzhinina I.S."/>
            <person name="Thon M."/>
            <person name="Zeilinger S."/>
            <person name="Casas-Flores S."/>
            <person name="Horwitz B.A."/>
            <person name="Mukherjee P.K."/>
            <person name="Mukherjee M."/>
            <person name="Kredics L."/>
            <person name="Alcaraz L.D."/>
            <person name="Aerts A."/>
            <person name="Antal Z."/>
            <person name="Atanasova L."/>
            <person name="Cervantes-Badillo M.G."/>
            <person name="Challacombe J."/>
            <person name="Chertkov O."/>
            <person name="McCluskey K."/>
            <person name="Coulpier F."/>
            <person name="Deshpande N."/>
            <person name="von Doehren H."/>
            <person name="Ebbole D.J."/>
            <person name="Esquivel-Naranjo E.U."/>
            <person name="Fekete E."/>
            <person name="Flipphi M."/>
            <person name="Glaser F."/>
            <person name="Gomez-Rodriguez E.Y."/>
            <person name="Gruber S."/>
            <person name="Han C."/>
            <person name="Henrissat B."/>
            <person name="Hermosa R."/>
            <person name="Hernandez-Onate M."/>
            <person name="Karaffa L."/>
            <person name="Kosti I."/>
            <person name="Le Crom S."/>
            <person name="Lindquist E."/>
            <person name="Lucas S."/>
            <person name="Luebeck M."/>
            <person name="Luebeck P.S."/>
            <person name="Margeot A."/>
            <person name="Metz B."/>
            <person name="Misra M."/>
            <person name="Nevalainen H."/>
            <person name="Omann M."/>
            <person name="Packer N."/>
            <person name="Perrone G."/>
            <person name="Uresti-Rivera E.E."/>
            <person name="Salamov A."/>
            <person name="Schmoll M."/>
            <person name="Seiboth B."/>
            <person name="Shapiro H."/>
            <person name="Sukno S."/>
            <person name="Tamayo-Ramos J.A."/>
            <person name="Tisch D."/>
            <person name="Wiest A."/>
            <person name="Wilkinson H.H."/>
            <person name="Zhang M."/>
            <person name="Coutinho P.M."/>
            <person name="Kenerley C.M."/>
            <person name="Monte E."/>
            <person name="Baker S.E."/>
            <person name="Grigoriev I.V."/>
        </authorList>
    </citation>
    <scope>NUCLEOTIDE SEQUENCE [LARGE SCALE GENOMIC DNA]</scope>
    <source>
        <strain evidence="3">ATCC 20476 / IMI 206040</strain>
    </source>
</reference>
<comment type="caution">
    <text evidence="2">The sequence shown here is derived from an EMBL/GenBank/DDBJ whole genome shotgun (WGS) entry which is preliminary data.</text>
</comment>
<evidence type="ECO:0000313" key="2">
    <source>
        <dbReference type="EMBL" id="EHK45110.1"/>
    </source>
</evidence>
<keyword evidence="3" id="KW-1185">Reference proteome</keyword>
<evidence type="ECO:0000313" key="3">
    <source>
        <dbReference type="Proteomes" id="UP000005426"/>
    </source>
</evidence>
<dbReference type="OrthoDB" id="4897659at2759"/>
<organism evidence="2 3">
    <name type="scientific">Hypocrea atroviridis (strain ATCC 20476 / IMI 206040)</name>
    <name type="common">Trichoderma atroviride</name>
    <dbReference type="NCBI Taxonomy" id="452589"/>
    <lineage>
        <taxon>Eukaryota</taxon>
        <taxon>Fungi</taxon>
        <taxon>Dikarya</taxon>
        <taxon>Ascomycota</taxon>
        <taxon>Pezizomycotina</taxon>
        <taxon>Sordariomycetes</taxon>
        <taxon>Hypocreomycetidae</taxon>
        <taxon>Hypocreales</taxon>
        <taxon>Hypocreaceae</taxon>
        <taxon>Trichoderma</taxon>
    </lineage>
</organism>
<dbReference type="eggNOG" id="ENOG502RNJZ">
    <property type="taxonomic scope" value="Eukaryota"/>
</dbReference>
<proteinExistence type="predicted"/>
<dbReference type="HOGENOM" id="CLU_956638_0_0_1"/>
<sequence length="288" mass="29982">MKYHAATILAAAAAALMTTVSASAAVVCSESEFGVSNHSDVCRVDSVTPQPGNDFTLPCVEVIFRDNTCHFEANEPNYAKAHEECHCKGTTFSAWNECQKCLLEHGFHGENDEYWSKILDAASKALCTGTPTAAAVSTLSTPVEAGTVIPTPTSSDGSPVETFMGVNQTAIASQGPWAFNQTAAPAAGAAEPQKTCIDGFDVQQTNTAVPIDPSITIDPTLPFLPTNSFTLTNSLEPIVTTLEWLLPGENPESAPFSDHESSGAVSSSSFGKSGLAVAIAGAIVIGVL</sequence>
<dbReference type="AlphaFoldDB" id="G9NVU2"/>
<gene>
    <name evidence="2" type="ORF">TRIATDRAFT_308656</name>
</gene>
<dbReference type="Proteomes" id="UP000005426">
    <property type="component" value="Unassembled WGS sequence"/>
</dbReference>
<name>G9NVU2_HYPAI</name>
<dbReference type="STRING" id="452589.G9NVU2"/>
<feature type="signal peptide" evidence="1">
    <location>
        <begin position="1"/>
        <end position="24"/>
    </location>
</feature>
<feature type="chain" id="PRO_5003524900" evidence="1">
    <location>
        <begin position="25"/>
        <end position="288"/>
    </location>
</feature>
<protein>
    <submittedName>
        <fullName evidence="2">Uncharacterized protein</fullName>
    </submittedName>
</protein>
<accession>G9NVU2</accession>
<dbReference type="KEGG" id="tatv:25782758"/>